<accession>A0A1G1ZHP5</accession>
<dbReference type="AlphaFoldDB" id="A0A1G1ZHP5"/>
<gene>
    <name evidence="2" type="ORF">A3B92_01865</name>
</gene>
<keyword evidence="1" id="KW-1133">Transmembrane helix</keyword>
<evidence type="ECO:0000313" key="2">
    <source>
        <dbReference type="EMBL" id="OGY64074.1"/>
    </source>
</evidence>
<feature type="transmembrane region" description="Helical" evidence="1">
    <location>
        <begin position="137"/>
        <end position="158"/>
    </location>
</feature>
<sequence length="197" mass="23336">MNVIALAILVTIFLIQVSAIKTRASYFLKSGFFGSLIFMAAIFLIFGFAAHQSWQTYILWEKSEVAKMLLPPYKNLDYFIFYSRNRFFVPYFLSLSVGLLFLIGAQLINKKYQERFFERIEPYLLATVLFVVGHPLWLFYLVILLAANFLFSIFYFLFSKKKDYRLSFYYFWLSAGIFTILISKWLSALPWWTLLKL</sequence>
<dbReference type="EMBL" id="MHJG01000010">
    <property type="protein sequence ID" value="OGY64074.1"/>
    <property type="molecule type" value="Genomic_DNA"/>
</dbReference>
<keyword evidence="1" id="KW-0812">Transmembrane</keyword>
<proteinExistence type="predicted"/>
<feature type="transmembrane region" description="Helical" evidence="1">
    <location>
        <begin position="170"/>
        <end position="192"/>
    </location>
</feature>
<dbReference type="Proteomes" id="UP000177960">
    <property type="component" value="Unassembled WGS sequence"/>
</dbReference>
<protein>
    <submittedName>
        <fullName evidence="2">Uncharacterized protein</fullName>
    </submittedName>
</protein>
<feature type="transmembrane region" description="Helical" evidence="1">
    <location>
        <begin position="88"/>
        <end position="108"/>
    </location>
</feature>
<feature type="transmembrane region" description="Helical" evidence="1">
    <location>
        <begin position="29"/>
        <end position="50"/>
    </location>
</feature>
<reference evidence="2 3" key="1">
    <citation type="journal article" date="2016" name="Nat. Commun.">
        <title>Thousands of microbial genomes shed light on interconnected biogeochemical processes in an aquifer system.</title>
        <authorList>
            <person name="Anantharaman K."/>
            <person name="Brown C.T."/>
            <person name="Hug L.A."/>
            <person name="Sharon I."/>
            <person name="Castelle C.J."/>
            <person name="Probst A.J."/>
            <person name="Thomas B.C."/>
            <person name="Singh A."/>
            <person name="Wilkins M.J."/>
            <person name="Karaoz U."/>
            <person name="Brodie E.L."/>
            <person name="Williams K.H."/>
            <person name="Hubbard S.S."/>
            <person name="Banfield J.F."/>
        </authorList>
    </citation>
    <scope>NUCLEOTIDE SEQUENCE [LARGE SCALE GENOMIC DNA]</scope>
</reference>
<name>A0A1G1ZHP5_9BACT</name>
<dbReference type="STRING" id="1798404.A3B92_01865"/>
<keyword evidence="1" id="KW-0472">Membrane</keyword>
<comment type="caution">
    <text evidence="2">The sequence shown here is derived from an EMBL/GenBank/DDBJ whole genome shotgun (WGS) entry which is preliminary data.</text>
</comment>
<organism evidence="2 3">
    <name type="scientific">Candidatus Harrisonbacteria bacterium RIFCSPHIGHO2_02_FULL_42_16</name>
    <dbReference type="NCBI Taxonomy" id="1798404"/>
    <lineage>
        <taxon>Bacteria</taxon>
        <taxon>Candidatus Harrisoniibacteriota</taxon>
    </lineage>
</organism>
<evidence type="ECO:0000313" key="3">
    <source>
        <dbReference type="Proteomes" id="UP000177960"/>
    </source>
</evidence>
<evidence type="ECO:0000256" key="1">
    <source>
        <dbReference type="SAM" id="Phobius"/>
    </source>
</evidence>